<dbReference type="Gene3D" id="3.30.450.20">
    <property type="entry name" value="PAS domain"/>
    <property type="match status" value="2"/>
</dbReference>
<dbReference type="Pfam" id="PF08448">
    <property type="entry name" value="PAS_4"/>
    <property type="match status" value="1"/>
</dbReference>
<dbReference type="SMART" id="SM00091">
    <property type="entry name" value="PAS"/>
    <property type="match status" value="2"/>
</dbReference>
<evidence type="ECO:0000259" key="2">
    <source>
        <dbReference type="SMART" id="SM00065"/>
    </source>
</evidence>
<dbReference type="PANTHER" id="PTHR43156:SF2">
    <property type="entry name" value="STAGE II SPORULATION PROTEIN E"/>
    <property type="match status" value="1"/>
</dbReference>
<dbReference type="SMART" id="SM00331">
    <property type="entry name" value="PP2C_SIG"/>
    <property type="match status" value="1"/>
</dbReference>
<organism evidence="5 6">
    <name type="scientific">Nocardiopsis sinuspersici</name>
    <dbReference type="NCBI Taxonomy" id="501010"/>
    <lineage>
        <taxon>Bacteria</taxon>
        <taxon>Bacillati</taxon>
        <taxon>Actinomycetota</taxon>
        <taxon>Actinomycetes</taxon>
        <taxon>Streptosporangiales</taxon>
        <taxon>Nocardiopsidaceae</taxon>
        <taxon>Nocardiopsis</taxon>
    </lineage>
</organism>
<dbReference type="InterPro" id="IPR013655">
    <property type="entry name" value="PAS_fold_3"/>
</dbReference>
<name>A0A7Y9X8M2_9ACTN</name>
<feature type="domain" description="PAS" evidence="3">
    <location>
        <begin position="19"/>
        <end position="85"/>
    </location>
</feature>
<dbReference type="InterPro" id="IPR000014">
    <property type="entry name" value="PAS"/>
</dbReference>
<dbReference type="InterPro" id="IPR029016">
    <property type="entry name" value="GAF-like_dom_sf"/>
</dbReference>
<feature type="domain" description="PPM-type phosphatase" evidence="4">
    <location>
        <begin position="469"/>
        <end position="686"/>
    </location>
</feature>
<gene>
    <name evidence="5" type="ORF">HNR06_000763</name>
</gene>
<dbReference type="CDD" id="cd00130">
    <property type="entry name" value="PAS"/>
    <property type="match status" value="2"/>
</dbReference>
<dbReference type="Pfam" id="PF13185">
    <property type="entry name" value="GAF_2"/>
    <property type="match status" value="1"/>
</dbReference>
<reference evidence="5 6" key="1">
    <citation type="submission" date="2020-07" db="EMBL/GenBank/DDBJ databases">
        <title>Sequencing the genomes of 1000 actinobacteria strains.</title>
        <authorList>
            <person name="Klenk H.-P."/>
        </authorList>
    </citation>
    <scope>NUCLEOTIDE SEQUENCE [LARGE SCALE GENOMIC DNA]</scope>
    <source>
        <strain evidence="5 6">DSM 45278</strain>
    </source>
</reference>
<dbReference type="Gene3D" id="3.60.40.10">
    <property type="entry name" value="PPM-type phosphatase domain"/>
    <property type="match status" value="1"/>
</dbReference>
<dbReference type="InterPro" id="IPR013656">
    <property type="entry name" value="PAS_4"/>
</dbReference>
<dbReference type="SMART" id="SM00065">
    <property type="entry name" value="GAF"/>
    <property type="match status" value="1"/>
</dbReference>
<dbReference type="RefSeq" id="WP_179809173.1">
    <property type="nucleotide sequence ID" value="NZ_JACCHL010000001.1"/>
</dbReference>
<dbReference type="PANTHER" id="PTHR43156">
    <property type="entry name" value="STAGE II SPORULATION PROTEIN E-RELATED"/>
    <property type="match status" value="1"/>
</dbReference>
<dbReference type="AlphaFoldDB" id="A0A7Y9X8M2"/>
<evidence type="ECO:0000259" key="4">
    <source>
        <dbReference type="SMART" id="SM00331"/>
    </source>
</evidence>
<dbReference type="InterPro" id="IPR003018">
    <property type="entry name" value="GAF"/>
</dbReference>
<evidence type="ECO:0000259" key="3">
    <source>
        <dbReference type="SMART" id="SM00091"/>
    </source>
</evidence>
<dbReference type="SUPFAM" id="SSF81606">
    <property type="entry name" value="PP2C-like"/>
    <property type="match status" value="1"/>
</dbReference>
<feature type="domain" description="GAF" evidence="2">
    <location>
        <begin position="300"/>
        <end position="451"/>
    </location>
</feature>
<dbReference type="NCBIfam" id="TIGR00229">
    <property type="entry name" value="sensory_box"/>
    <property type="match status" value="1"/>
</dbReference>
<dbReference type="Pfam" id="PF08447">
    <property type="entry name" value="PAS_3"/>
    <property type="match status" value="1"/>
</dbReference>
<dbReference type="InterPro" id="IPR001932">
    <property type="entry name" value="PPM-type_phosphatase-like_dom"/>
</dbReference>
<dbReference type="Gene3D" id="3.30.450.40">
    <property type="match status" value="1"/>
</dbReference>
<proteinExistence type="predicted"/>
<dbReference type="Proteomes" id="UP000584931">
    <property type="component" value="Unassembled WGS sequence"/>
</dbReference>
<evidence type="ECO:0000313" key="6">
    <source>
        <dbReference type="Proteomes" id="UP000584931"/>
    </source>
</evidence>
<evidence type="ECO:0000313" key="5">
    <source>
        <dbReference type="EMBL" id="NYH51174.1"/>
    </source>
</evidence>
<keyword evidence="1" id="KW-0378">Hydrolase</keyword>
<dbReference type="InterPro" id="IPR035965">
    <property type="entry name" value="PAS-like_dom_sf"/>
</dbReference>
<protein>
    <submittedName>
        <fullName evidence="5">PAS domain S-box-containing protein</fullName>
    </submittedName>
</protein>
<dbReference type="GO" id="GO:0016791">
    <property type="term" value="F:phosphatase activity"/>
    <property type="evidence" value="ECO:0007669"/>
    <property type="project" value="TreeGrafter"/>
</dbReference>
<sequence length="695" mass="75232">MSAETSIPPPRISGAQLPDAVQSLLTDSPVGFALLDSDDVFSTINQRLAAVLDRTPAECLGRTPGDLLEESGERTAAADHRACLASVREDGHAVRDRYRTRTGQRWDLTWFPVTEPDTGDSYVALIAVHDAGRASGHDGVDGGTTAHRDEQRLRALLRAGNQIVWTAGPGGDVHEDCPQWRAITGQDLDHYLGRGWLEALHPDDRARVERAWDDAVLDVTPFDAMFRVRTCSGGYGHYRARAHPIMDGSRTTEWVGTLVDITNEREADELRQRLNQQLSEAAMRTARLQKATSDLAEALTADEVVNAMSQIGRSGVGADHTCVVLLDRGRLRLHAVAAEHTHQLPGSAFPVDHPDIAARAIADRLPRLAANPAELAELFDDAPEVAELVRSTPERAWVALPMMAAGHPIGALRFAFSSPRRVTDEERVFLEALAGQCALAIGRALLYEQEHNTAVELQRSLLPEELPEVRGVRLAAYYRSGSQNVQVGGDWYDAFPLPDGRVAGVLGDVMGKGIQAAAGMSRIRNALRALAFSMPEPADVLAGLDRMFSATEGMDQVTTLVYFVLDPVTGQLDLSNAGHLPPLVVAGSAGPSLLETDPDTPLGVSSARGHHKFFVQPGNTVVLYSDGLVENRKRSVDSGLDELVDVVSSAPPEVVGDSQQMLEYLVESMLDGYEQDDDVTLLAVQLPVIDSASER</sequence>
<evidence type="ECO:0000256" key="1">
    <source>
        <dbReference type="ARBA" id="ARBA00022801"/>
    </source>
</evidence>
<dbReference type="Pfam" id="PF07228">
    <property type="entry name" value="SpoIIE"/>
    <property type="match status" value="1"/>
</dbReference>
<dbReference type="SUPFAM" id="SSF55785">
    <property type="entry name" value="PYP-like sensor domain (PAS domain)"/>
    <property type="match status" value="2"/>
</dbReference>
<dbReference type="EMBL" id="JACCHL010000001">
    <property type="protein sequence ID" value="NYH51174.1"/>
    <property type="molecule type" value="Genomic_DNA"/>
</dbReference>
<accession>A0A7Y9X8M2</accession>
<dbReference type="InterPro" id="IPR052016">
    <property type="entry name" value="Bact_Sigma-Reg"/>
</dbReference>
<dbReference type="SUPFAM" id="SSF55781">
    <property type="entry name" value="GAF domain-like"/>
    <property type="match status" value="1"/>
</dbReference>
<feature type="domain" description="PAS" evidence="3">
    <location>
        <begin position="151"/>
        <end position="217"/>
    </location>
</feature>
<comment type="caution">
    <text evidence="5">The sequence shown here is derived from an EMBL/GenBank/DDBJ whole genome shotgun (WGS) entry which is preliminary data.</text>
</comment>
<dbReference type="InterPro" id="IPR036457">
    <property type="entry name" value="PPM-type-like_dom_sf"/>
</dbReference>